<protein>
    <recommendedName>
        <fullName evidence="4">HMA domain-containing protein</fullName>
    </recommendedName>
</protein>
<dbReference type="FunFam" id="3.30.70.100:FF:000005">
    <property type="entry name" value="Copper-exporting P-type ATPase A"/>
    <property type="match status" value="1"/>
</dbReference>
<comment type="caution">
    <text evidence="5">The sequence shown here is derived from an EMBL/GenBank/DDBJ whole genome shotgun (WGS) entry which is preliminary data.</text>
</comment>
<dbReference type="GO" id="GO:0043682">
    <property type="term" value="F:P-type divalent copper transporter activity"/>
    <property type="evidence" value="ECO:0007669"/>
    <property type="project" value="TreeGrafter"/>
</dbReference>
<keyword evidence="2" id="KW-1278">Translocase</keyword>
<dbReference type="SUPFAM" id="SSF47240">
    <property type="entry name" value="Ferritin-like"/>
    <property type="match status" value="1"/>
</dbReference>
<evidence type="ECO:0000256" key="2">
    <source>
        <dbReference type="ARBA" id="ARBA00022967"/>
    </source>
</evidence>
<dbReference type="EMBL" id="BART01011183">
    <property type="protein sequence ID" value="GAG81794.1"/>
    <property type="molecule type" value="Genomic_DNA"/>
</dbReference>
<feature type="non-terminal residue" evidence="5">
    <location>
        <position position="1"/>
    </location>
</feature>
<dbReference type="InterPro" id="IPR009078">
    <property type="entry name" value="Ferritin-like_SF"/>
</dbReference>
<dbReference type="SUPFAM" id="SSF55008">
    <property type="entry name" value="HMA, heavy metal-associated domain"/>
    <property type="match status" value="1"/>
</dbReference>
<gene>
    <name evidence="5" type="ORF">S01H4_23943</name>
</gene>
<dbReference type="PRINTS" id="PR00946">
    <property type="entry name" value="HGSCAVENGER"/>
</dbReference>
<organism evidence="5">
    <name type="scientific">marine sediment metagenome</name>
    <dbReference type="NCBI Taxonomy" id="412755"/>
    <lineage>
        <taxon>unclassified sequences</taxon>
        <taxon>metagenomes</taxon>
        <taxon>ecological metagenomes</taxon>
    </lineage>
</organism>
<dbReference type="InterPro" id="IPR036163">
    <property type="entry name" value="HMA_dom_sf"/>
</dbReference>
<dbReference type="InterPro" id="IPR006121">
    <property type="entry name" value="HMA_dom"/>
</dbReference>
<feature type="domain" description="HMA" evidence="4">
    <location>
        <begin position="69"/>
        <end position="135"/>
    </location>
</feature>
<dbReference type="CDD" id="cd00371">
    <property type="entry name" value="HMA"/>
    <property type="match status" value="1"/>
</dbReference>
<dbReference type="PANTHER" id="PTHR43520:SF8">
    <property type="entry name" value="P-TYPE CU(+) TRANSPORTER"/>
    <property type="match status" value="1"/>
</dbReference>
<dbReference type="PROSITE" id="PS01047">
    <property type="entry name" value="HMA_1"/>
    <property type="match status" value="1"/>
</dbReference>
<keyword evidence="3" id="KW-1133">Transmembrane helix</keyword>
<evidence type="ECO:0000256" key="1">
    <source>
        <dbReference type="ARBA" id="ARBA00022723"/>
    </source>
</evidence>
<keyword evidence="1" id="KW-0479">Metal-binding</keyword>
<evidence type="ECO:0000256" key="3">
    <source>
        <dbReference type="SAM" id="Phobius"/>
    </source>
</evidence>
<feature type="transmembrane region" description="Helical" evidence="3">
    <location>
        <begin position="215"/>
        <end position="237"/>
    </location>
</feature>
<feature type="transmembrane region" description="Helical" evidence="3">
    <location>
        <begin position="182"/>
        <end position="203"/>
    </location>
</feature>
<accession>X1AIA8</accession>
<dbReference type="PROSITE" id="PS50846">
    <property type="entry name" value="HMA_2"/>
    <property type="match status" value="1"/>
</dbReference>
<evidence type="ECO:0000259" key="4">
    <source>
        <dbReference type="PROSITE" id="PS50846"/>
    </source>
</evidence>
<sequence length="306" mass="33863">DVEKFKDPVCGMEITTDQEAGQLEYKGTTYHFCNTSCLEKFKADPEKFLGQPEFSIPQKMEEKKIGKTENITLPVGGMSCASCVLTIEKAVNSLPGVANVSVNFAVEKAVIDYDKRVTGLEDIKNIIRSVGYEVKDEKEGLEDRAEIIWQKAKSKLYIAWAITIPIIILMVLEMIFGIMIPYFHWFMVLLGASVVLIPGFETLKAGFNSIRHGSASMDVLIGMGTMAALLTGVLKLINIPIENYAGIAGMIMAFHLTGRYFEAMSKGKASQAIQRLIKLGAKTARIIVDQEEKEIPVEQLKIGDIM</sequence>
<dbReference type="Gene3D" id="1.10.620.20">
    <property type="entry name" value="Ribonucleotide Reductase, subunit A"/>
    <property type="match status" value="1"/>
</dbReference>
<dbReference type="AlphaFoldDB" id="X1AIA8"/>
<dbReference type="Gene3D" id="3.30.70.100">
    <property type="match status" value="1"/>
</dbReference>
<proteinExistence type="predicted"/>
<dbReference type="InterPro" id="IPR017969">
    <property type="entry name" value="Heavy-metal-associated_CS"/>
</dbReference>
<dbReference type="InterPro" id="IPR007029">
    <property type="entry name" value="YHS_dom"/>
</dbReference>
<dbReference type="Pfam" id="PF04945">
    <property type="entry name" value="YHS"/>
    <property type="match status" value="1"/>
</dbReference>
<dbReference type="GO" id="GO:0016491">
    <property type="term" value="F:oxidoreductase activity"/>
    <property type="evidence" value="ECO:0007669"/>
    <property type="project" value="InterPro"/>
</dbReference>
<dbReference type="InterPro" id="IPR012348">
    <property type="entry name" value="RNR-like"/>
</dbReference>
<evidence type="ECO:0000313" key="5">
    <source>
        <dbReference type="EMBL" id="GAG81794.1"/>
    </source>
</evidence>
<dbReference type="PANTHER" id="PTHR43520">
    <property type="entry name" value="ATP7, ISOFORM B"/>
    <property type="match status" value="1"/>
</dbReference>
<dbReference type="GO" id="GO:0016020">
    <property type="term" value="C:membrane"/>
    <property type="evidence" value="ECO:0007669"/>
    <property type="project" value="TreeGrafter"/>
</dbReference>
<name>X1AIA8_9ZZZZ</name>
<dbReference type="InterPro" id="IPR001802">
    <property type="entry name" value="MerP/CopZ"/>
</dbReference>
<reference evidence="5" key="1">
    <citation type="journal article" date="2014" name="Front. Microbiol.">
        <title>High frequency of phylogenetically diverse reductive dehalogenase-homologous genes in deep subseafloor sedimentary metagenomes.</title>
        <authorList>
            <person name="Kawai M."/>
            <person name="Futagami T."/>
            <person name="Toyoda A."/>
            <person name="Takaki Y."/>
            <person name="Nishi S."/>
            <person name="Hori S."/>
            <person name="Arai W."/>
            <person name="Tsubouchi T."/>
            <person name="Morono Y."/>
            <person name="Uchiyama I."/>
            <person name="Ito T."/>
            <person name="Fujiyama A."/>
            <person name="Inagaki F."/>
            <person name="Takami H."/>
        </authorList>
    </citation>
    <scope>NUCLEOTIDE SEQUENCE</scope>
    <source>
        <strain evidence="5">Expedition CK06-06</strain>
    </source>
</reference>
<feature type="transmembrane region" description="Helical" evidence="3">
    <location>
        <begin position="156"/>
        <end position="176"/>
    </location>
</feature>
<dbReference type="Pfam" id="PF00403">
    <property type="entry name" value="HMA"/>
    <property type="match status" value="1"/>
</dbReference>
<keyword evidence="3" id="KW-0472">Membrane</keyword>
<dbReference type="GO" id="GO:0055070">
    <property type="term" value="P:copper ion homeostasis"/>
    <property type="evidence" value="ECO:0007669"/>
    <property type="project" value="TreeGrafter"/>
</dbReference>
<dbReference type="GO" id="GO:0005507">
    <property type="term" value="F:copper ion binding"/>
    <property type="evidence" value="ECO:0007669"/>
    <property type="project" value="TreeGrafter"/>
</dbReference>
<keyword evidence="3" id="KW-0812">Transmembrane</keyword>
<dbReference type="InterPro" id="IPR011017">
    <property type="entry name" value="TRASH_dom"/>
</dbReference>
<dbReference type="SMART" id="SM00746">
    <property type="entry name" value="TRASH"/>
    <property type="match status" value="1"/>
</dbReference>
<dbReference type="Gene3D" id="2.70.150.10">
    <property type="entry name" value="Calcium-transporting ATPase, cytoplasmic transduction domain A"/>
    <property type="match status" value="1"/>
</dbReference>
<feature type="non-terminal residue" evidence="5">
    <location>
        <position position="306"/>
    </location>
</feature>